<dbReference type="SUPFAM" id="SSF53254">
    <property type="entry name" value="Phosphoglycerate mutase-like"/>
    <property type="match status" value="1"/>
</dbReference>
<dbReference type="EMBL" id="WMIA01000008">
    <property type="protein sequence ID" value="MTF38910.1"/>
    <property type="molecule type" value="Genomic_DNA"/>
</dbReference>
<evidence type="ECO:0000256" key="2">
    <source>
        <dbReference type="PIRSR" id="PIRSR613078-2"/>
    </source>
</evidence>
<protein>
    <submittedName>
        <fullName evidence="3">Histidine phosphatase family protein</fullName>
    </submittedName>
</protein>
<dbReference type="Proteomes" id="UP000437131">
    <property type="component" value="Unassembled WGS sequence"/>
</dbReference>
<dbReference type="PANTHER" id="PTHR48100:SF1">
    <property type="entry name" value="HISTIDINE PHOSPHATASE FAMILY PROTEIN-RELATED"/>
    <property type="match status" value="1"/>
</dbReference>
<dbReference type="Gene3D" id="3.40.50.1240">
    <property type="entry name" value="Phosphoglycerate mutase-like"/>
    <property type="match status" value="1"/>
</dbReference>
<feature type="binding site" evidence="2">
    <location>
        <begin position="83"/>
        <end position="86"/>
    </location>
    <ligand>
        <name>substrate</name>
    </ligand>
</feature>
<comment type="caution">
    <text evidence="3">The sequence shown here is derived from an EMBL/GenBank/DDBJ whole genome shotgun (WGS) entry which is preliminary data.</text>
</comment>
<dbReference type="RefSeq" id="WP_015218966.1">
    <property type="nucleotide sequence ID" value="NZ_WMIA01000008.1"/>
</dbReference>
<dbReference type="CDD" id="cd07067">
    <property type="entry name" value="HP_PGM_like"/>
    <property type="match status" value="1"/>
</dbReference>
<sequence>MSLIIYFLRHGETTASTTGGYCGVLDLDLTPEGYLMAEDFAKAYKSIPWQGIFSSPLTRTIATATPLAKTIGMGIQQRDGLREIAYGNWEGKTPDEVNQLYHDEYVRWLADPGWNAPTGGEKGIDIARRSNEVLEEIERNYPTGNVLIVSHKATIRIMLCSLLGIDIGRYRDRISMPVASVTTVTLTDRGPRLDTLCDRTHLRPELHARKGT</sequence>
<evidence type="ECO:0000313" key="3">
    <source>
        <dbReference type="EMBL" id="MTF38910.1"/>
    </source>
</evidence>
<feature type="active site" description="Tele-phosphohistidine intermediate" evidence="1">
    <location>
        <position position="10"/>
    </location>
</feature>
<dbReference type="GO" id="GO:0016791">
    <property type="term" value="F:phosphatase activity"/>
    <property type="evidence" value="ECO:0007669"/>
    <property type="project" value="TreeGrafter"/>
</dbReference>
<dbReference type="PANTHER" id="PTHR48100">
    <property type="entry name" value="BROAD-SPECIFICITY PHOSPHATASE YOR283W-RELATED"/>
    <property type="match status" value="1"/>
</dbReference>
<feature type="binding site" evidence="2">
    <location>
        <position position="59"/>
    </location>
    <ligand>
        <name>substrate</name>
    </ligand>
</feature>
<proteinExistence type="predicted"/>
<dbReference type="SMART" id="SM00855">
    <property type="entry name" value="PGAM"/>
    <property type="match status" value="1"/>
</dbReference>
<dbReference type="InterPro" id="IPR029033">
    <property type="entry name" value="His_PPase_superfam"/>
</dbReference>
<dbReference type="Pfam" id="PF00300">
    <property type="entry name" value="His_Phos_1"/>
    <property type="match status" value="1"/>
</dbReference>
<reference evidence="3 4" key="1">
    <citation type="submission" date="2019-11" db="EMBL/GenBank/DDBJ databases">
        <title>Isolation of a new High Light Tolerant Cyanobacteria.</title>
        <authorList>
            <person name="Dobson Z."/>
            <person name="Vaughn N."/>
            <person name="Vaughn M."/>
            <person name="Fromme P."/>
            <person name="Mazor Y."/>
        </authorList>
    </citation>
    <scope>NUCLEOTIDE SEQUENCE [LARGE SCALE GENOMIC DNA]</scope>
    <source>
        <strain evidence="3 4">0216</strain>
    </source>
</reference>
<dbReference type="InterPro" id="IPR013078">
    <property type="entry name" value="His_Pase_superF_clade-1"/>
</dbReference>
<dbReference type="AlphaFoldDB" id="A0A844GSF7"/>
<organism evidence="3 4">
    <name type="scientific">Cyanobacterium aponinum 0216</name>
    <dbReference type="NCBI Taxonomy" id="2676140"/>
    <lineage>
        <taxon>Bacteria</taxon>
        <taxon>Bacillati</taxon>
        <taxon>Cyanobacteriota</taxon>
        <taxon>Cyanophyceae</taxon>
        <taxon>Oscillatoriophycideae</taxon>
        <taxon>Chroococcales</taxon>
        <taxon>Geminocystaceae</taxon>
        <taxon>Cyanobacterium</taxon>
    </lineage>
</organism>
<dbReference type="InterPro" id="IPR050275">
    <property type="entry name" value="PGM_Phosphatase"/>
</dbReference>
<accession>A0A844GSF7</accession>
<name>A0A844GSF7_9CHRO</name>
<evidence type="ECO:0000256" key="1">
    <source>
        <dbReference type="PIRSR" id="PIRSR613078-1"/>
    </source>
</evidence>
<feature type="active site" description="Proton donor/acceptor" evidence="1">
    <location>
        <position position="83"/>
    </location>
</feature>
<evidence type="ECO:0000313" key="4">
    <source>
        <dbReference type="Proteomes" id="UP000437131"/>
    </source>
</evidence>
<dbReference type="GO" id="GO:0005737">
    <property type="term" value="C:cytoplasm"/>
    <property type="evidence" value="ECO:0007669"/>
    <property type="project" value="TreeGrafter"/>
</dbReference>
<gene>
    <name evidence="3" type="ORF">GGC33_08210</name>
</gene>